<dbReference type="SUPFAM" id="SSF47661">
    <property type="entry name" value="t-snare proteins"/>
    <property type="match status" value="1"/>
</dbReference>
<dbReference type="Gene3D" id="1.20.58.90">
    <property type="match status" value="1"/>
</dbReference>
<evidence type="ECO:0000256" key="7">
    <source>
        <dbReference type="ARBA" id="ARBA00023136"/>
    </source>
</evidence>
<feature type="region of interest" description="Disordered" evidence="9">
    <location>
        <begin position="36"/>
        <end position="60"/>
    </location>
</feature>
<dbReference type="GO" id="GO:0005794">
    <property type="term" value="C:Golgi apparatus"/>
    <property type="evidence" value="ECO:0007669"/>
    <property type="project" value="UniProtKB-SubCell"/>
</dbReference>
<evidence type="ECO:0000313" key="13">
    <source>
        <dbReference type="Proteomes" id="UP001327560"/>
    </source>
</evidence>
<dbReference type="CDD" id="cd21442">
    <property type="entry name" value="SNARE_NTD_STX6-like"/>
    <property type="match status" value="1"/>
</dbReference>
<evidence type="ECO:0000256" key="10">
    <source>
        <dbReference type="SAM" id="Phobius"/>
    </source>
</evidence>
<dbReference type="GO" id="GO:0048193">
    <property type="term" value="P:Golgi vesicle transport"/>
    <property type="evidence" value="ECO:0007669"/>
    <property type="project" value="InterPro"/>
</dbReference>
<evidence type="ECO:0000256" key="6">
    <source>
        <dbReference type="ARBA" id="ARBA00023034"/>
    </source>
</evidence>
<dbReference type="InterPro" id="IPR010989">
    <property type="entry name" value="SNARE"/>
</dbReference>
<evidence type="ECO:0000256" key="5">
    <source>
        <dbReference type="ARBA" id="ARBA00022989"/>
    </source>
</evidence>
<keyword evidence="3 10" id="KW-0812">Transmembrane</keyword>
<dbReference type="GO" id="GO:0015031">
    <property type="term" value="P:protein transport"/>
    <property type="evidence" value="ECO:0007669"/>
    <property type="project" value="UniProtKB-KW"/>
</dbReference>
<reference evidence="12 13" key="1">
    <citation type="submission" date="2023-10" db="EMBL/GenBank/DDBJ databases">
        <title>Chromosome-scale genome assembly provides insights into flower coloration mechanisms of Canna indica.</title>
        <authorList>
            <person name="Li C."/>
        </authorList>
    </citation>
    <scope>NUCLEOTIDE SEQUENCE [LARGE SCALE GENOMIC DNA]</scope>
    <source>
        <tissue evidence="12">Flower</tissue>
    </source>
</reference>
<dbReference type="EMBL" id="CP136893">
    <property type="protein sequence ID" value="WOL05133.1"/>
    <property type="molecule type" value="Genomic_DNA"/>
</dbReference>
<keyword evidence="4" id="KW-0653">Protein transport</keyword>
<keyword evidence="6" id="KW-0333">Golgi apparatus</keyword>
<evidence type="ECO:0000256" key="2">
    <source>
        <dbReference type="ARBA" id="ARBA00022448"/>
    </source>
</evidence>
<evidence type="ECO:0000256" key="1">
    <source>
        <dbReference type="ARBA" id="ARBA00009063"/>
    </source>
</evidence>
<evidence type="ECO:0000256" key="9">
    <source>
        <dbReference type="SAM" id="MobiDB-lite"/>
    </source>
</evidence>
<dbReference type="GO" id="GO:0016020">
    <property type="term" value="C:membrane"/>
    <property type="evidence" value="ECO:0007669"/>
    <property type="project" value="InterPro"/>
</dbReference>
<protein>
    <recommendedName>
        <fullName evidence="11">Syntaxin 6/10/61 N-terminal domain-containing protein</fullName>
    </recommendedName>
</protein>
<evidence type="ECO:0000256" key="3">
    <source>
        <dbReference type="ARBA" id="ARBA00022692"/>
    </source>
</evidence>
<gene>
    <name evidence="12" type="ORF">Cni_G13856</name>
</gene>
<organism evidence="12 13">
    <name type="scientific">Canna indica</name>
    <name type="common">Indian-shot</name>
    <dbReference type="NCBI Taxonomy" id="4628"/>
    <lineage>
        <taxon>Eukaryota</taxon>
        <taxon>Viridiplantae</taxon>
        <taxon>Streptophyta</taxon>
        <taxon>Embryophyta</taxon>
        <taxon>Tracheophyta</taxon>
        <taxon>Spermatophyta</taxon>
        <taxon>Magnoliopsida</taxon>
        <taxon>Liliopsida</taxon>
        <taxon>Zingiberales</taxon>
        <taxon>Cannaceae</taxon>
        <taxon>Canna</taxon>
    </lineage>
</organism>
<dbReference type="PANTHER" id="PTHR34949:SF6">
    <property type="entry name" value="EXPRESSED PROTEIN"/>
    <property type="match status" value="1"/>
</dbReference>
<dbReference type="InterPro" id="IPR015260">
    <property type="entry name" value="Syntaxin-6/10/61_N"/>
</dbReference>
<dbReference type="FunFam" id="1.20.58.90:FF:000004">
    <property type="entry name" value="Syntaxin 10"/>
    <property type="match status" value="1"/>
</dbReference>
<keyword evidence="7 10" id="KW-0472">Membrane</keyword>
<dbReference type="Proteomes" id="UP001327560">
    <property type="component" value="Chromosome 4"/>
</dbReference>
<accession>A0AAQ3KAB2</accession>
<dbReference type="AlphaFoldDB" id="A0AAQ3KAB2"/>
<keyword evidence="2" id="KW-0813">Transport</keyword>
<dbReference type="Pfam" id="PF09177">
    <property type="entry name" value="STX6_10_61_N"/>
    <property type="match status" value="1"/>
</dbReference>
<feature type="domain" description="Syntaxin 6/10/61 N-terminal" evidence="11">
    <location>
        <begin position="11"/>
        <end position="110"/>
    </location>
</feature>
<keyword evidence="13" id="KW-1185">Reference proteome</keyword>
<evidence type="ECO:0000313" key="12">
    <source>
        <dbReference type="EMBL" id="WOL05133.1"/>
    </source>
</evidence>
<proteinExistence type="inferred from homology"/>
<dbReference type="PANTHER" id="PTHR34949">
    <property type="entry name" value="OS05G0443700 PROTEIN"/>
    <property type="match status" value="1"/>
</dbReference>
<name>A0AAQ3KAB2_9LILI</name>
<evidence type="ECO:0000259" key="11">
    <source>
        <dbReference type="Pfam" id="PF09177"/>
    </source>
</evidence>
<comment type="similarity">
    <text evidence="1">Belongs to the syntaxin family.</text>
</comment>
<keyword evidence="5 10" id="KW-1133">Transmembrane helix</keyword>
<evidence type="ECO:0000256" key="8">
    <source>
        <dbReference type="ARBA" id="ARBA00037801"/>
    </source>
</evidence>
<sequence>MATCFDRWEKDPFFSAAEEVQESADRLQSVYRRWTRSTKETSVSNPVGNAEESSGELHRELQTALGTAKWQLEELEKAVRSSGDACSAGEETRTRHNQFFLAIENQILKVEKSFMQRSRNDKEAKLAWVQLDEGERDELANFLSVPALRKQEKVGEVPVVELKVEDKQFKMNEDGEGRKSDQNVDEISRLRAKEKKVKGHRRIASASADIGSWKISLYPEDAPYTSEASAGVLPPKISSFSCLMKALEPKSSITLPNGFRKWKGIDYHDEELIPLKNHQISQGISGCCEKNKGWFGCSCDEYCDKQMYGWFGAFHRQLQRSQYKIQYGRPMQIIFSVIFFLFLLVLLALVAI</sequence>
<comment type="subcellular location">
    <subcellularLocation>
        <location evidence="8">Golgi apparatus</location>
        <location evidence="8">trans-Golgi network membrane</location>
        <topology evidence="8">Single-pass type IV membrane protein</topology>
    </subcellularLocation>
</comment>
<evidence type="ECO:0000256" key="4">
    <source>
        <dbReference type="ARBA" id="ARBA00022927"/>
    </source>
</evidence>
<feature type="transmembrane region" description="Helical" evidence="10">
    <location>
        <begin position="333"/>
        <end position="351"/>
    </location>
</feature>